<organism evidence="3">
    <name type="scientific">uncultured Caudovirales phage</name>
    <dbReference type="NCBI Taxonomy" id="2100421"/>
    <lineage>
        <taxon>Viruses</taxon>
        <taxon>Duplodnaviria</taxon>
        <taxon>Heunggongvirae</taxon>
        <taxon>Uroviricota</taxon>
        <taxon>Caudoviricetes</taxon>
        <taxon>Peduoviridae</taxon>
        <taxon>Maltschvirus</taxon>
        <taxon>Maltschvirus maltsch</taxon>
    </lineage>
</organism>
<dbReference type="EMBL" id="LR796889">
    <property type="protein sequence ID" value="CAB4173289.1"/>
    <property type="molecule type" value="Genomic_DNA"/>
</dbReference>
<gene>
    <name evidence="2" type="ORF">UFOVP1392_41</name>
    <name evidence="3" type="ORF">UFOVP1569_40</name>
    <name evidence="1" type="ORF">UFOVP952_51</name>
</gene>
<evidence type="ECO:0000313" key="1">
    <source>
        <dbReference type="EMBL" id="CAB4173289.1"/>
    </source>
</evidence>
<dbReference type="EMBL" id="LR797334">
    <property type="protein sequence ID" value="CAB4204261.1"/>
    <property type="molecule type" value="Genomic_DNA"/>
</dbReference>
<evidence type="ECO:0000313" key="3">
    <source>
        <dbReference type="EMBL" id="CAB5230147.1"/>
    </source>
</evidence>
<protein>
    <submittedName>
        <fullName evidence="3">Uncharacterized protein</fullName>
    </submittedName>
</protein>
<sequence>MSDDDMDRLIDWENREEDRLRLLDDEWEYRLTEPFPKTDDEGEKDA</sequence>
<name>A0A6J7XG84_9CAUD</name>
<proteinExistence type="predicted"/>
<dbReference type="EMBL" id="LR798409">
    <property type="protein sequence ID" value="CAB5230147.1"/>
    <property type="molecule type" value="Genomic_DNA"/>
</dbReference>
<evidence type="ECO:0000313" key="2">
    <source>
        <dbReference type="EMBL" id="CAB4204261.1"/>
    </source>
</evidence>
<reference evidence="3" key="1">
    <citation type="submission" date="2020-05" db="EMBL/GenBank/DDBJ databases">
        <authorList>
            <person name="Chiriac C."/>
            <person name="Salcher M."/>
            <person name="Ghai R."/>
            <person name="Kavagutti S V."/>
        </authorList>
    </citation>
    <scope>NUCLEOTIDE SEQUENCE</scope>
</reference>
<accession>A0A6J7XG84</accession>